<evidence type="ECO:0000313" key="10">
    <source>
        <dbReference type="Proteomes" id="UP000289629"/>
    </source>
</evidence>
<evidence type="ECO:0000256" key="1">
    <source>
        <dbReference type="ARBA" id="ARBA00004236"/>
    </source>
</evidence>
<dbReference type="GO" id="GO:0005886">
    <property type="term" value="C:plasma membrane"/>
    <property type="evidence" value="ECO:0007669"/>
    <property type="project" value="UniProtKB-SubCell"/>
</dbReference>
<evidence type="ECO:0000256" key="4">
    <source>
        <dbReference type="ARBA" id="ARBA00023136"/>
    </source>
</evidence>
<keyword evidence="3 7" id="KW-0732">Signal</keyword>
<evidence type="ECO:0000313" key="9">
    <source>
        <dbReference type="EMBL" id="VEU61251.1"/>
    </source>
</evidence>
<evidence type="ECO:0000256" key="6">
    <source>
        <dbReference type="SAM" id="MobiDB-lite"/>
    </source>
</evidence>
<proteinExistence type="predicted"/>
<dbReference type="InterPro" id="IPR008107">
    <property type="entry name" value="Mycoplasma_p48"/>
</dbReference>
<dbReference type="PROSITE" id="PS51257">
    <property type="entry name" value="PROKAR_LIPOPROTEIN"/>
    <property type="match status" value="1"/>
</dbReference>
<keyword evidence="2" id="KW-1003">Cell membrane</keyword>
<name>A0AAJ5TCA9_9BACT</name>
<feature type="region of interest" description="Disordered" evidence="6">
    <location>
        <begin position="30"/>
        <end position="53"/>
    </location>
</feature>
<dbReference type="EMBL" id="LR214971">
    <property type="protein sequence ID" value="VEU61251.1"/>
    <property type="molecule type" value="Genomic_DNA"/>
</dbReference>
<feature type="signal peptide" evidence="7">
    <location>
        <begin position="1"/>
        <end position="27"/>
    </location>
</feature>
<feature type="chain" id="PRO_5042542775" evidence="7">
    <location>
        <begin position="28"/>
        <end position="455"/>
    </location>
</feature>
<evidence type="ECO:0000259" key="8">
    <source>
        <dbReference type="Pfam" id="PF02608"/>
    </source>
</evidence>
<gene>
    <name evidence="9" type="ORF">NCTC10125_00092</name>
</gene>
<reference evidence="9 10" key="1">
    <citation type="submission" date="2019-01" db="EMBL/GenBank/DDBJ databases">
        <authorList>
            <consortium name="Pathogen Informatics"/>
        </authorList>
    </citation>
    <scope>NUCLEOTIDE SEQUENCE [LARGE SCALE GENOMIC DNA]</scope>
    <source>
        <strain evidence="9 10">NCTC10125</strain>
    </source>
</reference>
<dbReference type="Gene3D" id="3.40.50.2300">
    <property type="match status" value="2"/>
</dbReference>
<dbReference type="PANTHER" id="PTHR34296:SF2">
    <property type="entry name" value="ABC TRANSPORTER GUANOSINE-BINDING PROTEIN NUPN"/>
    <property type="match status" value="1"/>
</dbReference>
<keyword evidence="5" id="KW-0449">Lipoprotein</keyword>
<protein>
    <submittedName>
        <fullName evidence="9">Basic membrane protein</fullName>
    </submittedName>
</protein>
<dbReference type="Pfam" id="PF02608">
    <property type="entry name" value="Bmp"/>
    <property type="match status" value="1"/>
</dbReference>
<evidence type="ECO:0000256" key="3">
    <source>
        <dbReference type="ARBA" id="ARBA00022729"/>
    </source>
</evidence>
<dbReference type="RefSeq" id="WP_044635172.1">
    <property type="nucleotide sequence ID" value="NZ_CP007229.1"/>
</dbReference>
<dbReference type="InterPro" id="IPR050957">
    <property type="entry name" value="BMP_lipoprotein"/>
</dbReference>
<keyword evidence="4" id="KW-0472">Membrane</keyword>
<organism evidence="9 10">
    <name type="scientific">Mesomycoplasma dispar</name>
    <dbReference type="NCBI Taxonomy" id="86660"/>
    <lineage>
        <taxon>Bacteria</taxon>
        <taxon>Bacillati</taxon>
        <taxon>Mycoplasmatota</taxon>
        <taxon>Mycoplasmoidales</taxon>
        <taxon>Metamycoplasmataceae</taxon>
        <taxon>Mesomycoplasma</taxon>
    </lineage>
</organism>
<dbReference type="KEGG" id="mds:MDIS_00485"/>
<sequence>MKKKIKWNKFLGLGLLSPVWVMGIAAACGEKSEEEQKPGNDQKQTPGTGDTQTKKITDVSKISGVVDSRKSEITTAKADASKHFAMNMAIVTADGTVNDNSFNQSSWEAVQQLSAITGGEKTSVDSKTSELGAKYSALVNTNKNVWLLSGFQHGDELAKWLAEPENKTAFTNKKILVIGIDWVDFKKVIPAGHFISLTYKTEESGWLAGYANASFMAKKFPNDANKRSAITVGGGAFASVTDFIAGYLAGIKAFNDKNPDKKTKITDNEIKINVGFEVNTTSKETLEGLAKKDSPTTLLAVGGPLTEIFSDAIASQSNRYLIGVDTDQSLVYTKTKNKFFTSILKNLGRSVFTVLSDLYTKKSDSKNLGGFELGKKSATVKLGFKDNFVDVAETSLQGEDKNHATEAISEAKKEFETKTKSVSAEQIRSTLGIPSMDDKQQEELNKLVTEINKTS</sequence>
<evidence type="ECO:0000256" key="7">
    <source>
        <dbReference type="SAM" id="SignalP"/>
    </source>
</evidence>
<feature type="domain" description="ABC transporter substrate-binding protein PnrA-like" evidence="8">
    <location>
        <begin position="89"/>
        <end position="362"/>
    </location>
</feature>
<feature type="compositionally biased region" description="Polar residues" evidence="6">
    <location>
        <begin position="41"/>
        <end position="51"/>
    </location>
</feature>
<evidence type="ECO:0000256" key="5">
    <source>
        <dbReference type="ARBA" id="ARBA00023288"/>
    </source>
</evidence>
<comment type="subcellular location">
    <subcellularLocation>
        <location evidence="1">Cell membrane</location>
    </subcellularLocation>
</comment>
<dbReference type="PRINTS" id="PR01733">
    <property type="entry name" value="LIPPROTEIN48"/>
</dbReference>
<dbReference type="PANTHER" id="PTHR34296">
    <property type="entry name" value="TRANSCRIPTIONAL ACTIVATOR PROTEIN MED"/>
    <property type="match status" value="1"/>
</dbReference>
<dbReference type="InterPro" id="IPR003760">
    <property type="entry name" value="PnrA-like"/>
</dbReference>
<evidence type="ECO:0000256" key="2">
    <source>
        <dbReference type="ARBA" id="ARBA00022475"/>
    </source>
</evidence>
<dbReference type="AlphaFoldDB" id="A0AAJ5TCA9"/>
<dbReference type="PIRSF" id="PIRSF032900">
    <property type="entry name" value="Mycoplasma_p48"/>
    <property type="match status" value="1"/>
</dbReference>
<dbReference type="Proteomes" id="UP000289629">
    <property type="component" value="Chromosome"/>
</dbReference>
<accession>A0AAJ5TCA9</accession>
<feature type="compositionally biased region" description="Basic and acidic residues" evidence="6">
    <location>
        <begin position="30"/>
        <end position="40"/>
    </location>
</feature>